<reference evidence="1 2" key="1">
    <citation type="submission" date="2021-06" db="EMBL/GenBank/DDBJ databases">
        <authorList>
            <person name="Palmer J.M."/>
        </authorList>
    </citation>
    <scope>NUCLEOTIDE SEQUENCE [LARGE SCALE GENOMIC DNA]</scope>
    <source>
        <strain evidence="1 2">AS_MEX2019</strain>
        <tissue evidence="1">Muscle</tissue>
    </source>
</reference>
<organism evidence="1 2">
    <name type="scientific">Ameca splendens</name>
    <dbReference type="NCBI Taxonomy" id="208324"/>
    <lineage>
        <taxon>Eukaryota</taxon>
        <taxon>Metazoa</taxon>
        <taxon>Chordata</taxon>
        <taxon>Craniata</taxon>
        <taxon>Vertebrata</taxon>
        <taxon>Euteleostomi</taxon>
        <taxon>Actinopterygii</taxon>
        <taxon>Neopterygii</taxon>
        <taxon>Teleostei</taxon>
        <taxon>Neoteleostei</taxon>
        <taxon>Acanthomorphata</taxon>
        <taxon>Ovalentaria</taxon>
        <taxon>Atherinomorphae</taxon>
        <taxon>Cyprinodontiformes</taxon>
        <taxon>Goodeidae</taxon>
        <taxon>Ameca</taxon>
    </lineage>
</organism>
<evidence type="ECO:0000313" key="2">
    <source>
        <dbReference type="Proteomes" id="UP001469553"/>
    </source>
</evidence>
<comment type="caution">
    <text evidence="1">The sequence shown here is derived from an EMBL/GenBank/DDBJ whole genome shotgun (WGS) entry which is preliminary data.</text>
</comment>
<proteinExistence type="predicted"/>
<sequence length="111" mass="11961">MGEIIGFQRKGGEAAEGNEQCANEHVFQQVNLQPPPTPTGSSIIASSCNNTTLPPNLSCPIQPPFPTLLVIFITDFSTLLISRISSQARAAHTSVHHPCHSHHLTNCCHPL</sequence>
<keyword evidence="2" id="KW-1185">Reference proteome</keyword>
<name>A0ABV0YUE5_9TELE</name>
<gene>
    <name evidence="1" type="ORF">AMECASPLE_033466</name>
</gene>
<dbReference type="EMBL" id="JAHRIP010042165">
    <property type="protein sequence ID" value="MEQ2297307.1"/>
    <property type="molecule type" value="Genomic_DNA"/>
</dbReference>
<evidence type="ECO:0000313" key="1">
    <source>
        <dbReference type="EMBL" id="MEQ2297307.1"/>
    </source>
</evidence>
<dbReference type="Proteomes" id="UP001469553">
    <property type="component" value="Unassembled WGS sequence"/>
</dbReference>
<protein>
    <submittedName>
        <fullName evidence="1">Uncharacterized protein</fullName>
    </submittedName>
</protein>
<accession>A0ABV0YUE5</accession>